<keyword evidence="3" id="KW-0479">Metal-binding</keyword>
<evidence type="ECO:0000256" key="2">
    <source>
        <dbReference type="ARBA" id="ARBA00022448"/>
    </source>
</evidence>
<evidence type="ECO:0000256" key="6">
    <source>
        <dbReference type="ARBA" id="ARBA00023136"/>
    </source>
</evidence>
<evidence type="ECO:0000256" key="5">
    <source>
        <dbReference type="ARBA" id="ARBA00023008"/>
    </source>
</evidence>
<accession>A0ABD5V9H9</accession>
<keyword evidence="4" id="KW-0249">Electron transport</keyword>
<evidence type="ECO:0000256" key="4">
    <source>
        <dbReference type="ARBA" id="ARBA00022982"/>
    </source>
</evidence>
<name>A0ABD5V9H9_9EURY</name>
<dbReference type="PANTHER" id="PTHR34192:SF10">
    <property type="entry name" value="PLASTOCYANIN MAJOR ISOFORM, CHLOROPLASTIC-RELATED"/>
    <property type="match status" value="1"/>
</dbReference>
<proteinExistence type="predicted"/>
<evidence type="ECO:0000259" key="7">
    <source>
        <dbReference type="Pfam" id="PF00127"/>
    </source>
</evidence>
<dbReference type="EMBL" id="JBHSXQ010000004">
    <property type="protein sequence ID" value="MFC6906316.1"/>
    <property type="molecule type" value="Genomic_DNA"/>
</dbReference>
<dbReference type="Pfam" id="PF00127">
    <property type="entry name" value="Copper-bind"/>
    <property type="match status" value="1"/>
</dbReference>
<gene>
    <name evidence="8" type="ORF">ACFQGH_14060</name>
</gene>
<dbReference type="SUPFAM" id="SSF49503">
    <property type="entry name" value="Cupredoxins"/>
    <property type="match status" value="1"/>
</dbReference>
<keyword evidence="9" id="KW-1185">Reference proteome</keyword>
<dbReference type="AlphaFoldDB" id="A0ABD5V9H9"/>
<keyword evidence="6" id="KW-0472">Membrane</keyword>
<dbReference type="Gene3D" id="2.60.40.420">
    <property type="entry name" value="Cupredoxins - blue copper proteins"/>
    <property type="match status" value="1"/>
</dbReference>
<dbReference type="InterPro" id="IPR000923">
    <property type="entry name" value="BlueCu_1"/>
</dbReference>
<comment type="caution">
    <text evidence="8">The sequence shown here is derived from an EMBL/GenBank/DDBJ whole genome shotgun (WGS) entry which is preliminary data.</text>
</comment>
<evidence type="ECO:0000313" key="8">
    <source>
        <dbReference type="EMBL" id="MFC6906316.1"/>
    </source>
</evidence>
<dbReference type="RefSeq" id="WP_340604873.1">
    <property type="nucleotide sequence ID" value="NZ_JBBMXV010000004.1"/>
</dbReference>
<evidence type="ECO:0000256" key="3">
    <source>
        <dbReference type="ARBA" id="ARBA00022723"/>
    </source>
</evidence>
<dbReference type="Proteomes" id="UP001596312">
    <property type="component" value="Unassembled WGS sequence"/>
</dbReference>
<keyword evidence="2" id="KW-0813">Transport</keyword>
<dbReference type="GO" id="GO:0016020">
    <property type="term" value="C:membrane"/>
    <property type="evidence" value="ECO:0007669"/>
    <property type="project" value="UniProtKB-SubCell"/>
</dbReference>
<reference evidence="8 9" key="1">
    <citation type="journal article" date="2019" name="Int. J. Syst. Evol. Microbiol.">
        <title>The Global Catalogue of Microorganisms (GCM) 10K type strain sequencing project: providing services to taxonomists for standard genome sequencing and annotation.</title>
        <authorList>
            <consortium name="The Broad Institute Genomics Platform"/>
            <consortium name="The Broad Institute Genome Sequencing Center for Infectious Disease"/>
            <person name="Wu L."/>
            <person name="Ma J."/>
        </authorList>
    </citation>
    <scope>NUCLEOTIDE SEQUENCE [LARGE SCALE GENOMIC DNA]</scope>
    <source>
        <strain evidence="8 9">CGMCC 1.3240</strain>
    </source>
</reference>
<evidence type="ECO:0000256" key="1">
    <source>
        <dbReference type="ARBA" id="ARBA00004370"/>
    </source>
</evidence>
<comment type="subcellular location">
    <subcellularLocation>
        <location evidence="1">Membrane</location>
    </subcellularLocation>
</comment>
<dbReference type="PROSITE" id="PS51257">
    <property type="entry name" value="PROKAR_LIPOPROTEIN"/>
    <property type="match status" value="1"/>
</dbReference>
<sequence length="138" mass="15030">MKRRTFLALAGSGTIAGLGGCTAIADLTEDHDIGMSAHEFLPESYTVEAGDTVIWENTGSRAHTVTAYDGGQPEGAGFFATGGFETENDARMAWYDDREGSIYTGDRFEHTFEVPGEHDYYCVPHERGGMIGRIVVEE</sequence>
<dbReference type="InterPro" id="IPR008972">
    <property type="entry name" value="Cupredoxin"/>
</dbReference>
<feature type="domain" description="Blue (type 1) copper" evidence="7">
    <location>
        <begin position="38"/>
        <end position="137"/>
    </location>
</feature>
<dbReference type="GO" id="GO:0046872">
    <property type="term" value="F:metal ion binding"/>
    <property type="evidence" value="ECO:0007669"/>
    <property type="project" value="UniProtKB-KW"/>
</dbReference>
<keyword evidence="5" id="KW-0186">Copper</keyword>
<protein>
    <submittedName>
        <fullName evidence="8">Plastocyanin/azurin family copper-binding protein</fullName>
    </submittedName>
</protein>
<evidence type="ECO:0000313" key="9">
    <source>
        <dbReference type="Proteomes" id="UP001596312"/>
    </source>
</evidence>
<organism evidence="8 9">
    <name type="scientific">Halalkalicoccus tibetensis</name>
    <dbReference type="NCBI Taxonomy" id="175632"/>
    <lineage>
        <taxon>Archaea</taxon>
        <taxon>Methanobacteriati</taxon>
        <taxon>Methanobacteriota</taxon>
        <taxon>Stenosarchaea group</taxon>
        <taxon>Halobacteria</taxon>
        <taxon>Halobacteriales</taxon>
        <taxon>Halococcaceae</taxon>
        <taxon>Halalkalicoccus</taxon>
    </lineage>
</organism>
<dbReference type="PANTHER" id="PTHR34192">
    <property type="entry name" value="PLASTOCYANIN MAJOR ISOFORM, CHLOROPLASTIC-RELATED"/>
    <property type="match status" value="1"/>
</dbReference>